<comment type="caution">
    <text evidence="11">The sequence shown here is derived from an EMBL/GenBank/DDBJ whole genome shotgun (WGS) entry which is preliminary data.</text>
</comment>
<dbReference type="Proteomes" id="UP000019365">
    <property type="component" value="Unassembled WGS sequence"/>
</dbReference>
<name>W7UXK8_RUMFL</name>
<dbReference type="CDD" id="cd02869">
    <property type="entry name" value="PseudoU_synth_RluA_like"/>
    <property type="match status" value="1"/>
</dbReference>
<dbReference type="PROSITE" id="PS50889">
    <property type="entry name" value="S4"/>
    <property type="match status" value="1"/>
</dbReference>
<evidence type="ECO:0000313" key="12">
    <source>
        <dbReference type="Proteomes" id="UP000019365"/>
    </source>
</evidence>
<dbReference type="Pfam" id="PF00849">
    <property type="entry name" value="PseudoU_synth_2"/>
    <property type="match status" value="1"/>
</dbReference>
<evidence type="ECO:0000256" key="8">
    <source>
        <dbReference type="PROSITE-ProRule" id="PRU00182"/>
    </source>
</evidence>
<keyword evidence="6 9" id="KW-0413">Isomerase</keyword>
<dbReference type="Pfam" id="PF01479">
    <property type="entry name" value="S4"/>
    <property type="match status" value="1"/>
</dbReference>
<feature type="domain" description="RNA-binding S4" evidence="10">
    <location>
        <begin position="13"/>
        <end position="73"/>
    </location>
</feature>
<dbReference type="GO" id="GO:0120159">
    <property type="term" value="F:rRNA pseudouridine synthase activity"/>
    <property type="evidence" value="ECO:0007669"/>
    <property type="project" value="UniProtKB-ARBA"/>
</dbReference>
<evidence type="ECO:0000256" key="5">
    <source>
        <dbReference type="ARBA" id="ARBA00022552"/>
    </source>
</evidence>
<dbReference type="SUPFAM" id="SSF55174">
    <property type="entry name" value="Alpha-L RNA-binding motif"/>
    <property type="match status" value="1"/>
</dbReference>
<evidence type="ECO:0000256" key="2">
    <source>
        <dbReference type="ARBA" id="ARBA00000381"/>
    </source>
</evidence>
<dbReference type="InterPro" id="IPR006145">
    <property type="entry name" value="PsdUridine_synth_RsuA/RluA"/>
</dbReference>
<evidence type="ECO:0000256" key="4">
    <source>
        <dbReference type="ARBA" id="ARBA00010876"/>
    </source>
</evidence>
<dbReference type="PANTHER" id="PTHR21600">
    <property type="entry name" value="MITOCHONDRIAL RNA PSEUDOURIDINE SYNTHASE"/>
    <property type="match status" value="1"/>
</dbReference>
<keyword evidence="5" id="KW-0698">rRNA processing</keyword>
<dbReference type="Gene3D" id="3.10.290.10">
    <property type="entry name" value="RNA-binding S4 domain"/>
    <property type="match status" value="1"/>
</dbReference>
<organism evidence="11 12">
    <name type="scientific">Ruminococcus flavefaciens 007c</name>
    <dbReference type="NCBI Taxonomy" id="1341157"/>
    <lineage>
        <taxon>Bacteria</taxon>
        <taxon>Bacillati</taxon>
        <taxon>Bacillota</taxon>
        <taxon>Clostridia</taxon>
        <taxon>Eubacteriales</taxon>
        <taxon>Oscillospiraceae</taxon>
        <taxon>Ruminococcus</taxon>
    </lineage>
</organism>
<dbReference type="EC" id="5.4.99.-" evidence="9"/>
<dbReference type="EMBL" id="ATAX01000025">
    <property type="protein sequence ID" value="EWM53405.1"/>
    <property type="molecule type" value="Genomic_DNA"/>
</dbReference>
<keyword evidence="12" id="KW-1185">Reference proteome</keyword>
<dbReference type="SUPFAM" id="SSF55120">
    <property type="entry name" value="Pseudouridine synthase"/>
    <property type="match status" value="1"/>
</dbReference>
<dbReference type="GO" id="GO:0003723">
    <property type="term" value="F:RNA binding"/>
    <property type="evidence" value="ECO:0007669"/>
    <property type="project" value="UniProtKB-KW"/>
</dbReference>
<dbReference type="AlphaFoldDB" id="W7UXK8"/>
<protein>
    <recommendedName>
        <fullName evidence="9">Pseudouridine synthase</fullName>
        <ecNumber evidence="9">5.4.99.-</ecNumber>
    </recommendedName>
</protein>
<comment type="catalytic activity">
    <reaction evidence="2">
        <text>uridine(955/2504/2580) in 23S rRNA = pseudouridine(955/2504/2580) in 23S rRNA</text>
        <dbReference type="Rhea" id="RHEA:42528"/>
        <dbReference type="Rhea" id="RHEA-COMP:10099"/>
        <dbReference type="Rhea" id="RHEA-COMP:10100"/>
        <dbReference type="ChEBI" id="CHEBI:65314"/>
        <dbReference type="ChEBI" id="CHEBI:65315"/>
        <dbReference type="EC" id="5.4.99.24"/>
    </reaction>
</comment>
<sequence>MKEFIINENDSGQRIDKFITKALPELPKSMMYRLIRKKDIKINGKRCEISSRLNTGDKVTVYVKDDVSAEKKHDMSFLEQSAEIDVVYEDENIIIVNKPAGLDSHSNGSHMTDTLIDRIKHYLYNKKEYQPQLESSFAPALCSRLDRNTCGLVTATKNAAALRELNEAIRNGNVNKIYHCITTAPPPQKEEIISAYHQKDESRNLVKISDSPVEGYKPIKTGYRILSVQKSLSLVEVTLYTGRTHQIRAHLAHIGAPVLGDGKYGNTTANKRYGIFRQALCAYRLKFDMPQNSALNYLNSMDITAPQPDFEKKFFS</sequence>
<dbReference type="InterPro" id="IPR020103">
    <property type="entry name" value="PsdUridine_synth_cat_dom_sf"/>
</dbReference>
<dbReference type="InterPro" id="IPR050188">
    <property type="entry name" value="RluA_PseudoU_synthase"/>
</dbReference>
<dbReference type="GO" id="GO:0000455">
    <property type="term" value="P:enzyme-directed rRNA pseudouridine synthesis"/>
    <property type="evidence" value="ECO:0007669"/>
    <property type="project" value="TreeGrafter"/>
</dbReference>
<accession>W7UXK8</accession>
<dbReference type="InterPro" id="IPR002942">
    <property type="entry name" value="S4_RNA-bd"/>
</dbReference>
<evidence type="ECO:0000259" key="10">
    <source>
        <dbReference type="SMART" id="SM00363"/>
    </source>
</evidence>
<dbReference type="CDD" id="cd00165">
    <property type="entry name" value="S4"/>
    <property type="match status" value="1"/>
</dbReference>
<dbReference type="InterPro" id="IPR006225">
    <property type="entry name" value="PsdUridine_synth_RluC/D"/>
</dbReference>
<dbReference type="eggNOG" id="COG0564">
    <property type="taxonomic scope" value="Bacteria"/>
</dbReference>
<comment type="similarity">
    <text evidence="4 9">Belongs to the pseudouridine synthase RluA family.</text>
</comment>
<evidence type="ECO:0000256" key="9">
    <source>
        <dbReference type="RuleBase" id="RU362028"/>
    </source>
</evidence>
<dbReference type="NCBIfam" id="TIGR00005">
    <property type="entry name" value="rluA_subfam"/>
    <property type="match status" value="1"/>
</dbReference>
<evidence type="ECO:0000256" key="6">
    <source>
        <dbReference type="ARBA" id="ARBA00023235"/>
    </source>
</evidence>
<dbReference type="SMART" id="SM00363">
    <property type="entry name" value="S4"/>
    <property type="match status" value="1"/>
</dbReference>
<gene>
    <name evidence="11" type="ORF">RF007C_06885</name>
</gene>
<dbReference type="InterPro" id="IPR036986">
    <property type="entry name" value="S4_RNA-bd_sf"/>
</dbReference>
<evidence type="ECO:0000256" key="3">
    <source>
        <dbReference type="ARBA" id="ARBA00002876"/>
    </source>
</evidence>
<comment type="function">
    <text evidence="3">Responsible for synthesis of pseudouridine from uracil at positions 955, 2504 and 2580 in 23S ribosomal RNA.</text>
</comment>
<dbReference type="OrthoDB" id="9807829at2"/>
<proteinExistence type="inferred from homology"/>
<keyword evidence="8" id="KW-0694">RNA-binding</keyword>
<dbReference type="PATRIC" id="fig|1341157.4.peg.1809"/>
<dbReference type="Gene3D" id="3.30.2350.10">
    <property type="entry name" value="Pseudouridine synthase"/>
    <property type="match status" value="1"/>
</dbReference>
<dbReference type="RefSeq" id="WP_037299243.1">
    <property type="nucleotide sequence ID" value="NZ_ATAX01000025.1"/>
</dbReference>
<evidence type="ECO:0000313" key="11">
    <source>
        <dbReference type="EMBL" id="EWM53405.1"/>
    </source>
</evidence>
<dbReference type="PANTHER" id="PTHR21600:SF92">
    <property type="entry name" value="RIBOSOMAL LARGE SUBUNIT PSEUDOURIDINE SYNTHASE C"/>
    <property type="match status" value="1"/>
</dbReference>
<reference evidence="11 12" key="1">
    <citation type="journal article" date="2014" name="PLoS ONE">
        <title>Rumen cellulosomics: divergent fiber-degrading strategies revealed by comparative genome-wide analysis of six ruminococcal strains.</title>
        <authorList>
            <person name="Dassa B."/>
            <person name="Borovok I."/>
            <person name="Ruimy-Israeli V."/>
            <person name="Lamed R."/>
            <person name="Flint H.J."/>
            <person name="Duncan S.H."/>
            <person name="Henrissat B."/>
            <person name="Coutinho P."/>
            <person name="Morrison M."/>
            <person name="Mosoni P."/>
            <person name="Yeoman C.J."/>
            <person name="White B.A."/>
            <person name="Bayer E.A."/>
        </authorList>
    </citation>
    <scope>NUCLEOTIDE SEQUENCE [LARGE SCALE GENOMIC DNA]</scope>
    <source>
        <strain evidence="11 12">007c</strain>
    </source>
</reference>
<comment type="catalytic activity">
    <reaction evidence="1 9">
        <text>a uridine in RNA = a pseudouridine in RNA</text>
        <dbReference type="Rhea" id="RHEA:48348"/>
        <dbReference type="Rhea" id="RHEA-COMP:12068"/>
        <dbReference type="Rhea" id="RHEA-COMP:12069"/>
        <dbReference type="ChEBI" id="CHEBI:65314"/>
        <dbReference type="ChEBI" id="CHEBI:65315"/>
    </reaction>
</comment>
<feature type="active site" evidence="7">
    <location>
        <position position="146"/>
    </location>
</feature>
<evidence type="ECO:0000256" key="7">
    <source>
        <dbReference type="PIRSR" id="PIRSR606225-1"/>
    </source>
</evidence>
<evidence type="ECO:0000256" key="1">
    <source>
        <dbReference type="ARBA" id="ARBA00000073"/>
    </source>
</evidence>